<dbReference type="Pfam" id="PF00270">
    <property type="entry name" value="DEAD"/>
    <property type="match status" value="1"/>
</dbReference>
<evidence type="ECO:0000256" key="10">
    <source>
        <dbReference type="ARBA" id="ARBA00048988"/>
    </source>
</evidence>
<dbReference type="GO" id="GO:0043138">
    <property type="term" value="F:3'-5' DNA helicase activity"/>
    <property type="evidence" value="ECO:0007669"/>
    <property type="project" value="UniProtKB-EC"/>
</dbReference>
<dbReference type="Gene3D" id="1.10.3380.10">
    <property type="entry name" value="Sec63 N-terminal domain-like domain"/>
    <property type="match status" value="1"/>
</dbReference>
<keyword evidence="15" id="KW-1185">Reference proteome</keyword>
<evidence type="ECO:0000256" key="2">
    <source>
        <dbReference type="ARBA" id="ARBA00022741"/>
    </source>
</evidence>
<evidence type="ECO:0000313" key="14">
    <source>
        <dbReference type="EMBL" id="KAF8911062.1"/>
    </source>
</evidence>
<dbReference type="InterPro" id="IPR057842">
    <property type="entry name" value="WH_MER3"/>
</dbReference>
<sequence>MSDTYYEDSIEDFDVDRAEYYDTGRPDYATHRDLAGRPVFNDYYEDIEPELSSPTPMRYLDTAYMHHSNANAYLAEPPAQIRNTSMEFSRRSLFDTRPRMALASGRHAEYNNNPSPAPRIMQNTPASNPRNSHGIRLRPVSDLPDVYRTLFKFGVFNAVQSTCFDEAVAGDKNLAITAPTGSGKTVLFELGIIRMVEINKSNGMQAKCVYVAPTKALCTEKYQDWVKKFEPIGLKCCELTGDTVVFGHNTWGDAKNASIIVTTCEKWDSLTRNWHDHEQILSQIQLFLVDEVHILNESRGSTLEVVISRMKFRGSSIRFIVVSATVPNIEDLAKWIGGGFGGSEVAQVFEFGDEYRPCQLTRHVVGVHRRNGTNDFQFAKVLDCRLFSVLQQFSVGKPILVFCSTRKGVIDTAEQLLKEYNETESKKSSLPWSRPPRIEHSFHDKRLNEFAFAGIGVHHAGISIDDRRATEQLYLKKLLRVLVATSTLAVGVNLPAHMVVIKGVRMFQNNVSKEYSDLDIMQMLGRAGRPQFDKDGIAVILCESELEQKYRNLVQGQTILESSLHNNLAEHLNSEICLGTINDTESATSWLRSTFLYQRMQRNQGYYALSPSDGQKPGEVVDEVVMNSIAQLKKTLLIDYDEQGKDAGKLTCTEYGEIMSKYYIRRATMDLILAIPERASLRQILESICGADEFQDVKLRSSEKTVFNRLRKDIEIRFEIKKVEKTADKVFLLVQAVLAGISLANADYKNADSQPHMEAFSVFKHIARISRAALDVSIVKKDGLQIKNGLELLRCLSAKAWEDRPIVFRQIEQIGEKSIKVLAEHGITSFALLQRQSPSRIETLLNRRPPFGLEVLASVAELPQYALTIEEIGVHSDGGRNPVAVELLIKCSLVEETFCTAKSRKQRNRTFQMTTILTLTSDMGFVDVRRIPTKSLKGDKSFEVNVELTKPSQNVVVIITSETIAGVALQQVYKPDVPPGNILLWTLDPLLQWKWISLALKMILISGTWVWTVAKIMQ</sequence>
<dbReference type="AlphaFoldDB" id="A0A9P5NWL7"/>
<dbReference type="InterPro" id="IPR014001">
    <property type="entry name" value="Helicase_ATP-bd"/>
</dbReference>
<evidence type="ECO:0000256" key="9">
    <source>
        <dbReference type="ARBA" id="ARBA00034808"/>
    </source>
</evidence>
<proteinExistence type="inferred from homology"/>
<evidence type="ECO:0000256" key="1">
    <source>
        <dbReference type="ARBA" id="ARBA00010140"/>
    </source>
</evidence>
<dbReference type="InterPro" id="IPR001650">
    <property type="entry name" value="Helicase_C-like"/>
</dbReference>
<dbReference type="SUPFAM" id="SSF46785">
    <property type="entry name" value="Winged helix' DNA-binding domain"/>
    <property type="match status" value="1"/>
</dbReference>
<dbReference type="PANTHER" id="PTHR47835">
    <property type="entry name" value="HFM1, ATP DEPENDENT DNA HELICASE HOMOLOG"/>
    <property type="match status" value="1"/>
</dbReference>
<evidence type="ECO:0000256" key="4">
    <source>
        <dbReference type="ARBA" id="ARBA00022806"/>
    </source>
</evidence>
<keyword evidence="2" id="KW-0547">Nucleotide-binding</keyword>
<dbReference type="PANTHER" id="PTHR47835:SF3">
    <property type="entry name" value="HELICASE FOR MEIOSIS 1"/>
    <property type="match status" value="1"/>
</dbReference>
<comment type="catalytic activity">
    <reaction evidence="10">
        <text>ATP + H2O = ADP + phosphate + H(+)</text>
        <dbReference type="Rhea" id="RHEA:13065"/>
        <dbReference type="ChEBI" id="CHEBI:15377"/>
        <dbReference type="ChEBI" id="CHEBI:15378"/>
        <dbReference type="ChEBI" id="CHEBI:30616"/>
        <dbReference type="ChEBI" id="CHEBI:43474"/>
        <dbReference type="ChEBI" id="CHEBI:456216"/>
        <dbReference type="EC" id="5.6.2.4"/>
    </reaction>
</comment>
<name>A0A9P5NWL7_GYMJU</name>
<evidence type="ECO:0000256" key="8">
    <source>
        <dbReference type="ARBA" id="ARBA00034617"/>
    </source>
</evidence>
<keyword evidence="5" id="KW-0067">ATP-binding</keyword>
<feature type="region of interest" description="Disordered" evidence="11">
    <location>
        <begin position="108"/>
        <end position="135"/>
    </location>
</feature>
<evidence type="ECO:0000256" key="11">
    <source>
        <dbReference type="SAM" id="MobiDB-lite"/>
    </source>
</evidence>
<evidence type="ECO:0000256" key="7">
    <source>
        <dbReference type="ARBA" id="ARBA00023254"/>
    </source>
</evidence>
<dbReference type="InterPro" id="IPR036388">
    <property type="entry name" value="WH-like_DNA-bd_sf"/>
</dbReference>
<evidence type="ECO:0000256" key="6">
    <source>
        <dbReference type="ARBA" id="ARBA00023235"/>
    </source>
</evidence>
<keyword evidence="3" id="KW-0378">Hydrolase</keyword>
<dbReference type="Pfam" id="PF02889">
    <property type="entry name" value="Sec63"/>
    <property type="match status" value="1"/>
</dbReference>
<dbReference type="Gene3D" id="1.10.10.10">
    <property type="entry name" value="Winged helix-like DNA-binding domain superfamily/Winged helix DNA-binding domain"/>
    <property type="match status" value="1"/>
</dbReference>
<dbReference type="EMBL" id="JADNYJ010000005">
    <property type="protein sequence ID" value="KAF8911062.1"/>
    <property type="molecule type" value="Genomic_DNA"/>
</dbReference>
<dbReference type="SMART" id="SM00487">
    <property type="entry name" value="DEXDc"/>
    <property type="match status" value="1"/>
</dbReference>
<gene>
    <name evidence="14" type="ORF">CPB84DRAFT_1081415</name>
</gene>
<dbReference type="SMART" id="SM00973">
    <property type="entry name" value="Sec63"/>
    <property type="match status" value="1"/>
</dbReference>
<dbReference type="SUPFAM" id="SSF158702">
    <property type="entry name" value="Sec63 N-terminal domain-like"/>
    <property type="match status" value="1"/>
</dbReference>
<dbReference type="InterPro" id="IPR004179">
    <property type="entry name" value="Sec63-dom"/>
</dbReference>
<comment type="similarity">
    <text evidence="1">Belongs to the helicase family. SKI2 subfamily.</text>
</comment>
<comment type="catalytic activity">
    <reaction evidence="8">
        <text>Couples ATP hydrolysis with the unwinding of duplex DNA by translocating in the 3'-5' direction.</text>
        <dbReference type="EC" id="5.6.2.4"/>
    </reaction>
</comment>
<dbReference type="FunFam" id="1.10.10.10:FF:000012">
    <property type="entry name" value="U5 small nuclear ribonucleoprotein helicase"/>
    <property type="match status" value="1"/>
</dbReference>
<dbReference type="PROSITE" id="PS51192">
    <property type="entry name" value="HELICASE_ATP_BIND_1"/>
    <property type="match status" value="1"/>
</dbReference>
<dbReference type="Gene3D" id="3.40.50.300">
    <property type="entry name" value="P-loop containing nucleotide triphosphate hydrolases"/>
    <property type="match status" value="2"/>
</dbReference>
<reference evidence="14" key="1">
    <citation type="submission" date="2020-11" db="EMBL/GenBank/DDBJ databases">
        <authorList>
            <consortium name="DOE Joint Genome Institute"/>
            <person name="Ahrendt S."/>
            <person name="Riley R."/>
            <person name="Andreopoulos W."/>
            <person name="LaButti K."/>
            <person name="Pangilinan J."/>
            <person name="Ruiz-duenas F.J."/>
            <person name="Barrasa J.M."/>
            <person name="Sanchez-Garcia M."/>
            <person name="Camarero S."/>
            <person name="Miyauchi S."/>
            <person name="Serrano A."/>
            <person name="Linde D."/>
            <person name="Babiker R."/>
            <person name="Drula E."/>
            <person name="Ayuso-Fernandez I."/>
            <person name="Pacheco R."/>
            <person name="Padilla G."/>
            <person name="Ferreira P."/>
            <person name="Barriuso J."/>
            <person name="Kellner H."/>
            <person name="Castanera R."/>
            <person name="Alfaro M."/>
            <person name="Ramirez L."/>
            <person name="Pisabarro A.G."/>
            <person name="Kuo A."/>
            <person name="Tritt A."/>
            <person name="Lipzen A."/>
            <person name="He G."/>
            <person name="Yan M."/>
            <person name="Ng V."/>
            <person name="Cullen D."/>
            <person name="Martin F."/>
            <person name="Rosso M.-N."/>
            <person name="Henrissat B."/>
            <person name="Hibbett D."/>
            <person name="Martinez A.T."/>
            <person name="Grigoriev I.V."/>
        </authorList>
    </citation>
    <scope>NUCLEOTIDE SEQUENCE</scope>
    <source>
        <strain evidence="14">AH 44721</strain>
    </source>
</reference>
<dbReference type="InterPro" id="IPR052247">
    <property type="entry name" value="Meiotic_Crossover_Helicase"/>
</dbReference>
<dbReference type="OrthoDB" id="5575at2759"/>
<dbReference type="EC" id="5.6.2.4" evidence="9"/>
<dbReference type="InterPro" id="IPR011545">
    <property type="entry name" value="DEAD/DEAH_box_helicase_dom"/>
</dbReference>
<dbReference type="GO" id="GO:0005524">
    <property type="term" value="F:ATP binding"/>
    <property type="evidence" value="ECO:0007669"/>
    <property type="project" value="UniProtKB-KW"/>
</dbReference>
<keyword evidence="6" id="KW-0413">Isomerase</keyword>
<dbReference type="SMART" id="SM00490">
    <property type="entry name" value="HELICc"/>
    <property type="match status" value="1"/>
</dbReference>
<evidence type="ECO:0000259" key="12">
    <source>
        <dbReference type="PROSITE" id="PS51192"/>
    </source>
</evidence>
<dbReference type="GO" id="GO:0016787">
    <property type="term" value="F:hydrolase activity"/>
    <property type="evidence" value="ECO:0007669"/>
    <property type="project" value="UniProtKB-KW"/>
</dbReference>
<dbReference type="Pfam" id="PF00271">
    <property type="entry name" value="Helicase_C"/>
    <property type="match status" value="1"/>
</dbReference>
<dbReference type="GO" id="GO:0051321">
    <property type="term" value="P:meiotic cell cycle"/>
    <property type="evidence" value="ECO:0007669"/>
    <property type="project" value="UniProtKB-KW"/>
</dbReference>
<keyword evidence="7" id="KW-0469">Meiosis</keyword>
<dbReference type="Pfam" id="PF23445">
    <property type="entry name" value="WHD_SNRNP200"/>
    <property type="match status" value="1"/>
</dbReference>
<comment type="caution">
    <text evidence="14">The sequence shown here is derived from an EMBL/GenBank/DDBJ whole genome shotgun (WGS) entry which is preliminary data.</text>
</comment>
<evidence type="ECO:0000259" key="13">
    <source>
        <dbReference type="PROSITE" id="PS51194"/>
    </source>
</evidence>
<evidence type="ECO:0000313" key="15">
    <source>
        <dbReference type="Proteomes" id="UP000724874"/>
    </source>
</evidence>
<feature type="compositionally biased region" description="Polar residues" evidence="11">
    <location>
        <begin position="121"/>
        <end position="131"/>
    </location>
</feature>
<evidence type="ECO:0000256" key="5">
    <source>
        <dbReference type="ARBA" id="ARBA00022840"/>
    </source>
</evidence>
<dbReference type="SUPFAM" id="SSF52540">
    <property type="entry name" value="P-loop containing nucleoside triphosphate hydrolases"/>
    <property type="match status" value="1"/>
</dbReference>
<evidence type="ECO:0000256" key="3">
    <source>
        <dbReference type="ARBA" id="ARBA00022801"/>
    </source>
</evidence>
<organism evidence="14 15">
    <name type="scientific">Gymnopilus junonius</name>
    <name type="common">Spectacular rustgill mushroom</name>
    <name type="synonym">Gymnopilus spectabilis subsp. junonius</name>
    <dbReference type="NCBI Taxonomy" id="109634"/>
    <lineage>
        <taxon>Eukaryota</taxon>
        <taxon>Fungi</taxon>
        <taxon>Dikarya</taxon>
        <taxon>Basidiomycota</taxon>
        <taxon>Agaricomycotina</taxon>
        <taxon>Agaricomycetes</taxon>
        <taxon>Agaricomycetidae</taxon>
        <taxon>Agaricales</taxon>
        <taxon>Agaricineae</taxon>
        <taxon>Hymenogastraceae</taxon>
        <taxon>Gymnopilus</taxon>
    </lineage>
</organism>
<dbReference type="CDD" id="cd18795">
    <property type="entry name" value="SF2_C_Ski2"/>
    <property type="match status" value="1"/>
</dbReference>
<feature type="domain" description="Helicase C-terminal" evidence="13">
    <location>
        <begin position="388"/>
        <end position="576"/>
    </location>
</feature>
<feature type="domain" description="Helicase ATP-binding" evidence="12">
    <location>
        <begin position="165"/>
        <end position="344"/>
    </location>
</feature>
<dbReference type="Proteomes" id="UP000724874">
    <property type="component" value="Unassembled WGS sequence"/>
</dbReference>
<dbReference type="PROSITE" id="PS51194">
    <property type="entry name" value="HELICASE_CTER"/>
    <property type="match status" value="1"/>
</dbReference>
<protein>
    <recommendedName>
        <fullName evidence="9">DNA 3'-5' helicase</fullName>
        <ecNumber evidence="9">5.6.2.4</ecNumber>
    </recommendedName>
</protein>
<keyword evidence="4" id="KW-0347">Helicase</keyword>
<dbReference type="InterPro" id="IPR036390">
    <property type="entry name" value="WH_DNA-bd_sf"/>
</dbReference>
<accession>A0A9P5NWL7</accession>
<dbReference type="InterPro" id="IPR027417">
    <property type="entry name" value="P-loop_NTPase"/>
</dbReference>
<dbReference type="GO" id="GO:0003676">
    <property type="term" value="F:nucleic acid binding"/>
    <property type="evidence" value="ECO:0007669"/>
    <property type="project" value="InterPro"/>
</dbReference>